<proteinExistence type="predicted"/>
<accession>M0CR69</accession>
<evidence type="ECO:0000313" key="1">
    <source>
        <dbReference type="EMBL" id="ELZ24374.1"/>
    </source>
</evidence>
<name>M0CR69_9EURY</name>
<dbReference type="eggNOG" id="arCOG04816">
    <property type="taxonomic scope" value="Archaea"/>
</dbReference>
<dbReference type="EMBL" id="AOIS01000006">
    <property type="protein sequence ID" value="ELZ24374.1"/>
    <property type="molecule type" value="Genomic_DNA"/>
</dbReference>
<reference evidence="1 2" key="1">
    <citation type="journal article" date="2014" name="PLoS Genet.">
        <title>Phylogenetically driven sequencing of extremely halophilic archaea reveals strategies for static and dynamic osmo-response.</title>
        <authorList>
            <person name="Becker E.A."/>
            <person name="Seitzer P.M."/>
            <person name="Tritt A."/>
            <person name="Larsen D."/>
            <person name="Krusor M."/>
            <person name="Yao A.I."/>
            <person name="Wu D."/>
            <person name="Madern D."/>
            <person name="Eisen J.A."/>
            <person name="Darling A.E."/>
            <person name="Facciotti M.T."/>
        </authorList>
    </citation>
    <scope>NUCLEOTIDE SEQUENCE [LARGE SCALE GENOMIC DNA]</scope>
    <source>
        <strain evidence="1 2">JCM 13891</strain>
    </source>
</reference>
<dbReference type="PATRIC" id="fig|1227488.3.peg.221"/>
<dbReference type="AlphaFoldDB" id="M0CR69"/>
<evidence type="ECO:0000313" key="2">
    <source>
        <dbReference type="Proteomes" id="UP000011657"/>
    </source>
</evidence>
<dbReference type="STRING" id="1227488.C477_01100"/>
<dbReference type="Proteomes" id="UP000011657">
    <property type="component" value="Unassembled WGS sequence"/>
</dbReference>
<protein>
    <submittedName>
        <fullName evidence="1">Uncharacterized protein</fullName>
    </submittedName>
</protein>
<keyword evidence="2" id="KW-1185">Reference proteome</keyword>
<gene>
    <name evidence="1" type="ORF">C477_01100</name>
</gene>
<comment type="caution">
    <text evidence="1">The sequence shown here is derived from an EMBL/GenBank/DDBJ whole genome shotgun (WGS) entry which is preliminary data.</text>
</comment>
<organism evidence="1 2">
    <name type="scientific">Haloterrigena salina JCM 13891</name>
    <dbReference type="NCBI Taxonomy" id="1227488"/>
    <lineage>
        <taxon>Archaea</taxon>
        <taxon>Methanobacteriati</taxon>
        <taxon>Methanobacteriota</taxon>
        <taxon>Stenosarchaea group</taxon>
        <taxon>Halobacteria</taxon>
        <taxon>Halobacteriales</taxon>
        <taxon>Natrialbaceae</taxon>
        <taxon>Haloterrigena</taxon>
    </lineage>
</organism>
<sequence length="126" mass="13650">MRNATSIEVDLKGDDIVTRLTEDGETIVQSETGAVESAGGTSHDAVLMDAETALTERGFSVEILEQDGSEQPDATATHPNHDVVFNIEAETTTPDRPAKVLQNLKRAHEADRIPLFIVRPGDPETQ</sequence>